<dbReference type="EMBL" id="JACHWS010000003">
    <property type="protein sequence ID" value="MBB3038700.1"/>
    <property type="molecule type" value="Genomic_DNA"/>
</dbReference>
<comment type="caution">
    <text evidence="1">The sequence shown here is derived from an EMBL/GenBank/DDBJ whole genome shotgun (WGS) entry which is preliminary data.</text>
</comment>
<evidence type="ECO:0000313" key="2">
    <source>
        <dbReference type="Proteomes" id="UP000567922"/>
    </source>
</evidence>
<dbReference type="AlphaFoldDB" id="A0A839RQ85"/>
<name>A0A839RQ85_9ACTN</name>
<keyword evidence="2" id="KW-1185">Reference proteome</keyword>
<proteinExistence type="predicted"/>
<dbReference type="Proteomes" id="UP000567922">
    <property type="component" value="Unassembled WGS sequence"/>
</dbReference>
<evidence type="ECO:0000313" key="1">
    <source>
        <dbReference type="EMBL" id="MBB3038700.1"/>
    </source>
</evidence>
<organism evidence="1 2">
    <name type="scientific">Hoyosella altamirensis</name>
    <dbReference type="NCBI Taxonomy" id="616997"/>
    <lineage>
        <taxon>Bacteria</taxon>
        <taxon>Bacillati</taxon>
        <taxon>Actinomycetota</taxon>
        <taxon>Actinomycetes</taxon>
        <taxon>Mycobacteriales</taxon>
        <taxon>Hoyosellaceae</taxon>
        <taxon>Hoyosella</taxon>
    </lineage>
</organism>
<protein>
    <submittedName>
        <fullName evidence="1">Uncharacterized protein</fullName>
    </submittedName>
</protein>
<accession>A0A839RQ85</accession>
<gene>
    <name evidence="1" type="ORF">FHU29_003169</name>
</gene>
<sequence>MVVTDIAEILKKISGIRAEINVKMGVYRLVSALEVLTAL</sequence>
<reference evidence="1 2" key="1">
    <citation type="submission" date="2020-08" db="EMBL/GenBank/DDBJ databases">
        <title>Sequencing the genomes of 1000 actinobacteria strains.</title>
        <authorList>
            <person name="Klenk H.-P."/>
        </authorList>
    </citation>
    <scope>NUCLEOTIDE SEQUENCE [LARGE SCALE GENOMIC DNA]</scope>
    <source>
        <strain evidence="1 2">DSM 45258</strain>
    </source>
</reference>